<accession>A0A3B0V5K2</accession>
<dbReference type="InterPro" id="IPR003715">
    <property type="entry name" value="Poly_export_N"/>
</dbReference>
<dbReference type="AlphaFoldDB" id="A0A3B0V5K2"/>
<evidence type="ECO:0000313" key="2">
    <source>
        <dbReference type="EMBL" id="VAW27324.1"/>
    </source>
</evidence>
<name>A0A3B0V5K2_9ZZZZ</name>
<reference evidence="2" key="1">
    <citation type="submission" date="2018-06" db="EMBL/GenBank/DDBJ databases">
        <authorList>
            <person name="Zhirakovskaya E."/>
        </authorList>
    </citation>
    <scope>NUCLEOTIDE SEQUENCE</scope>
</reference>
<dbReference type="Pfam" id="PF02563">
    <property type="entry name" value="Poly_export"/>
    <property type="match status" value="1"/>
</dbReference>
<dbReference type="EMBL" id="UOET01000094">
    <property type="protein sequence ID" value="VAW27324.1"/>
    <property type="molecule type" value="Genomic_DNA"/>
</dbReference>
<feature type="non-terminal residue" evidence="2">
    <location>
        <position position="176"/>
    </location>
</feature>
<gene>
    <name evidence="2" type="ORF">MNBD_BACTEROID07-1691</name>
</gene>
<protein>
    <recommendedName>
        <fullName evidence="1">Polysaccharide export protein N-terminal domain-containing protein</fullName>
    </recommendedName>
</protein>
<organism evidence="2">
    <name type="scientific">hydrothermal vent metagenome</name>
    <dbReference type="NCBI Taxonomy" id="652676"/>
    <lineage>
        <taxon>unclassified sequences</taxon>
        <taxon>metagenomes</taxon>
        <taxon>ecological metagenomes</taxon>
    </lineage>
</organism>
<proteinExistence type="predicted"/>
<sequence>MKRSIIFILIMIFLGTSIVMAQNISTTNVQNLSDSQIASIVKQVQSSGLSMDQAITLAKAKGATQTQISQLMSRIQQLNPGPQGTTVSSSPVQGGATPVVYSTKAPVRAGTTAKRVFGYQLFNNIKLSFDPSVNLPTPKNYVLGTGDQLFINVWGASQQTYQLAVDKSGAIYIPSL</sequence>
<evidence type="ECO:0000259" key="1">
    <source>
        <dbReference type="Pfam" id="PF02563"/>
    </source>
</evidence>
<feature type="domain" description="Polysaccharide export protein N-terminal" evidence="1">
    <location>
        <begin position="136"/>
        <end position="175"/>
    </location>
</feature>